<feature type="compositionally biased region" description="Basic and acidic residues" evidence="1">
    <location>
        <begin position="249"/>
        <end position="263"/>
    </location>
</feature>
<reference evidence="3" key="1">
    <citation type="submission" date="2019-04" db="EMBL/GenBank/DDBJ databases">
        <title>Sequencing of skin fungus with MAO and IRED activity.</title>
        <authorList>
            <person name="Marsaioli A.J."/>
            <person name="Bonatto J.M.C."/>
            <person name="Reis Junior O."/>
        </authorList>
    </citation>
    <scope>NUCLEOTIDE SEQUENCE</scope>
    <source>
        <strain evidence="3">30M1</strain>
    </source>
</reference>
<protein>
    <submittedName>
        <fullName evidence="3">Uncharacterized protein</fullName>
    </submittedName>
</protein>
<feature type="compositionally biased region" description="Pro residues" evidence="1">
    <location>
        <begin position="21"/>
        <end position="31"/>
    </location>
</feature>
<proteinExistence type="predicted"/>
<keyword evidence="4" id="KW-1185">Reference proteome</keyword>
<organism evidence="3 4">
    <name type="scientific">Curvularia kusanoi</name>
    <name type="common">Cochliobolus kusanoi</name>
    <dbReference type="NCBI Taxonomy" id="90978"/>
    <lineage>
        <taxon>Eukaryota</taxon>
        <taxon>Fungi</taxon>
        <taxon>Dikarya</taxon>
        <taxon>Ascomycota</taxon>
        <taxon>Pezizomycotina</taxon>
        <taxon>Dothideomycetes</taxon>
        <taxon>Pleosporomycetidae</taxon>
        <taxon>Pleosporales</taxon>
        <taxon>Pleosporineae</taxon>
        <taxon>Pleosporaceae</taxon>
        <taxon>Curvularia</taxon>
    </lineage>
</organism>
<dbReference type="OrthoDB" id="3726939at2759"/>
<evidence type="ECO:0000313" key="4">
    <source>
        <dbReference type="Proteomes" id="UP000801428"/>
    </source>
</evidence>
<keyword evidence="2" id="KW-0472">Membrane</keyword>
<evidence type="ECO:0000313" key="3">
    <source>
        <dbReference type="EMBL" id="KAF2993855.1"/>
    </source>
</evidence>
<feature type="region of interest" description="Disordered" evidence="1">
    <location>
        <begin position="103"/>
        <end position="143"/>
    </location>
</feature>
<sequence>MAIIDNNSIVDGTMDSNNVQPPSPAPEPTTPTPQNGAAKPKPPPPGYKLVRRRKEDGTLITVLRKMTPEELEAAGQKEPITAPNEGVQYKIVTVRNTDGSYTRVKRPVKSTEAVTSTATTPTPASPTQAPTPTENSSTDSIHRKVNAKTGVIVEKSLDGETAPAVQAQGSNIDMEAAIAEQNANFKKQRSRKYKQALIRGLGTIAGSAVGQMNFHDSDNSHGGHSGSHDIQDGDIIDSDNDWSDDDLDDDHHTHGQNHADDHDHSHLTATHVHLNTAGAAKTLITTAATSAANAAGSPPQKPAAAVTATGTTAATAAGQAPGPDSSGKDEKITYKVTVGALEEADRKFAEKDEERSIRRHWTNIAFYLMGSLSIVLPILFLILGAFVFPMNGKSVTSSWKVMPDVIKVAISAWPIVFAAVVAQVFKAYATWKVERGIKLMRLEQLLGSNSFGSAVKQPMVLRQLDTLSFLLLLTWCLSPLGSQALQRSYITGLQDKMDTTSIIYYLNKTGKNQVFSDGSTQDKESAQHALDNQLTGIQFLSTLLPVDQNNNSFWTDSYSHPIPWSYNSNHSLDYPLSMTGIPIILPDSKINLDGTSTSSPVGKDKLTPYEYFDFPIQTSYFNFTCGNWNLTMGKDVPNTGEGYTKSSSKTLVMHFDMGEANSNNKVMFYSANVNPDKVNITENLLWQYSNITCDFNQVFLDLQISCSRTLAESRTSDYSTVCYTLNMTTIDQNEAVKKGYGTRLEAFADDWMDMGALANSNKTARSSTPTEFFLQSNYYQPDTSTYSAKAINLSHALTASDFAKNFGLLFNTWIDIGYCPECRALADQAAYNNASQALKDRFVERNNTESWNGIDTVYTVQTPWAACYMVCTCLLLLFGVAGVIVESRTVAPDTLGYVSTVARNSRYLHLKPTSGAMSGPERARKLADTKVMLQDVKAKAGVGKIALGLKSENAVKLRYDRLYR</sequence>
<feature type="compositionally biased region" description="Polar residues" evidence="1">
    <location>
        <begin position="1"/>
        <end position="20"/>
    </location>
</feature>
<name>A0A9P4T515_CURKU</name>
<evidence type="ECO:0000256" key="1">
    <source>
        <dbReference type="SAM" id="MobiDB-lite"/>
    </source>
</evidence>
<feature type="transmembrane region" description="Helical" evidence="2">
    <location>
        <begin position="364"/>
        <end position="388"/>
    </location>
</feature>
<feature type="transmembrane region" description="Helical" evidence="2">
    <location>
        <begin position="863"/>
        <end position="885"/>
    </location>
</feature>
<dbReference type="Proteomes" id="UP000801428">
    <property type="component" value="Unassembled WGS sequence"/>
</dbReference>
<evidence type="ECO:0000256" key="2">
    <source>
        <dbReference type="SAM" id="Phobius"/>
    </source>
</evidence>
<gene>
    <name evidence="3" type="ORF">E8E13_000404</name>
</gene>
<feature type="region of interest" description="Disordered" evidence="1">
    <location>
        <begin position="212"/>
        <end position="263"/>
    </location>
</feature>
<dbReference type="AlphaFoldDB" id="A0A9P4T515"/>
<feature type="region of interest" description="Disordered" evidence="1">
    <location>
        <begin position="1"/>
        <end position="80"/>
    </location>
</feature>
<keyword evidence="2" id="KW-0812">Transmembrane</keyword>
<feature type="compositionally biased region" description="Basic and acidic residues" evidence="1">
    <location>
        <begin position="215"/>
        <end position="231"/>
    </location>
</feature>
<feature type="transmembrane region" description="Helical" evidence="2">
    <location>
        <begin position="408"/>
        <end position="431"/>
    </location>
</feature>
<comment type="caution">
    <text evidence="3">The sequence shown here is derived from an EMBL/GenBank/DDBJ whole genome shotgun (WGS) entry which is preliminary data.</text>
</comment>
<feature type="compositionally biased region" description="Low complexity" evidence="1">
    <location>
        <begin position="110"/>
        <end position="133"/>
    </location>
</feature>
<dbReference type="EMBL" id="SWKU01000046">
    <property type="protein sequence ID" value="KAF2993855.1"/>
    <property type="molecule type" value="Genomic_DNA"/>
</dbReference>
<keyword evidence="2" id="KW-1133">Transmembrane helix</keyword>
<accession>A0A9P4T515</accession>
<feature type="compositionally biased region" description="Acidic residues" evidence="1">
    <location>
        <begin position="232"/>
        <end position="248"/>
    </location>
</feature>